<evidence type="ECO:0000256" key="6">
    <source>
        <dbReference type="PROSITE-ProRule" id="PRU01240"/>
    </source>
</evidence>
<keyword evidence="4 6" id="KW-0378">Hydrolase</keyword>
<dbReference type="InterPro" id="IPR015500">
    <property type="entry name" value="Peptidase_S8_subtilisin-rel"/>
</dbReference>
<gene>
    <name evidence="9" type="ORF">BSK71_03670</name>
</gene>
<dbReference type="Pfam" id="PF03797">
    <property type="entry name" value="Autotransporter"/>
    <property type="match status" value="1"/>
</dbReference>
<dbReference type="InterPro" id="IPR023828">
    <property type="entry name" value="Peptidase_S8_Ser-AS"/>
</dbReference>
<dbReference type="PROSITE" id="PS00138">
    <property type="entry name" value="SUBTILASE_SER"/>
    <property type="match status" value="1"/>
</dbReference>
<dbReference type="SUPFAM" id="SSF103515">
    <property type="entry name" value="Autotransporter"/>
    <property type="match status" value="1"/>
</dbReference>
<dbReference type="InterPro" id="IPR050131">
    <property type="entry name" value="Peptidase_S8_subtilisin-like"/>
</dbReference>
<dbReference type="SMART" id="SM00869">
    <property type="entry name" value="Autotransporter"/>
    <property type="match status" value="1"/>
</dbReference>
<dbReference type="Gene3D" id="2.40.128.130">
    <property type="entry name" value="Autotransporter beta-domain"/>
    <property type="match status" value="1"/>
</dbReference>
<accession>A0A1V2R7K4</accession>
<evidence type="ECO:0000256" key="2">
    <source>
        <dbReference type="ARBA" id="ARBA00022670"/>
    </source>
</evidence>
<dbReference type="InterPro" id="IPR036852">
    <property type="entry name" value="Peptidase_S8/S53_dom_sf"/>
</dbReference>
<evidence type="ECO:0000313" key="9">
    <source>
        <dbReference type="EMBL" id="ONK08345.1"/>
    </source>
</evidence>
<evidence type="ECO:0000256" key="3">
    <source>
        <dbReference type="ARBA" id="ARBA00022729"/>
    </source>
</evidence>
<dbReference type="OrthoDB" id="5360469at2"/>
<organism evidence="9 10">
    <name type="scientific">Pectobacterium actinidiae</name>
    <dbReference type="NCBI Taxonomy" id="1507808"/>
    <lineage>
        <taxon>Bacteria</taxon>
        <taxon>Pseudomonadati</taxon>
        <taxon>Pseudomonadota</taxon>
        <taxon>Gammaproteobacteria</taxon>
        <taxon>Enterobacterales</taxon>
        <taxon>Pectobacteriaceae</taxon>
        <taxon>Pectobacterium</taxon>
    </lineage>
</organism>
<name>A0A1V2R7K4_9GAMM</name>
<dbReference type="InterPro" id="IPR013425">
    <property type="entry name" value="Autotrns_rpt"/>
</dbReference>
<dbReference type="Gene3D" id="3.40.50.200">
    <property type="entry name" value="Peptidase S8/S53 domain"/>
    <property type="match status" value="1"/>
</dbReference>
<feature type="active site" description="Charge relay system" evidence="6">
    <location>
        <position position="126"/>
    </location>
</feature>
<feature type="active site" description="Charge relay system" evidence="6">
    <location>
        <position position="91"/>
    </location>
</feature>
<evidence type="ECO:0000256" key="1">
    <source>
        <dbReference type="ARBA" id="ARBA00011073"/>
    </source>
</evidence>
<feature type="active site" description="Charge relay system" evidence="6">
    <location>
        <position position="315"/>
    </location>
</feature>
<reference evidence="10" key="1">
    <citation type="submission" date="2016-11" db="EMBL/GenBank/DDBJ databases">
        <authorList>
            <person name="Panda P."/>
            <person name="Visnovsky S."/>
            <person name="Pitman A."/>
        </authorList>
    </citation>
    <scope>NUCLEOTIDE SEQUENCE [LARGE SCALE GENOMIC DNA]</scope>
    <source>
        <strain evidence="10">ICMP 9972</strain>
    </source>
</reference>
<keyword evidence="3" id="KW-0732">Signal</keyword>
<dbReference type="Proteomes" id="UP000189286">
    <property type="component" value="Unassembled WGS sequence"/>
</dbReference>
<feature type="region of interest" description="Disordered" evidence="7">
    <location>
        <begin position="44"/>
        <end position="83"/>
    </location>
</feature>
<dbReference type="RefSeq" id="WP_039356387.1">
    <property type="nucleotide sequence ID" value="NZ_JRMH01000001.1"/>
</dbReference>
<comment type="similarity">
    <text evidence="1 6">Belongs to the peptidase S8 family.</text>
</comment>
<dbReference type="InterPro" id="IPR036709">
    <property type="entry name" value="Autotransporte_beta_dom_sf"/>
</dbReference>
<dbReference type="NCBIfam" id="TIGR02601">
    <property type="entry name" value="autotrns_rpt"/>
    <property type="match status" value="1"/>
</dbReference>
<dbReference type="SUPFAM" id="SSF52743">
    <property type="entry name" value="Subtilisin-like"/>
    <property type="match status" value="1"/>
</dbReference>
<evidence type="ECO:0000256" key="4">
    <source>
        <dbReference type="ARBA" id="ARBA00022801"/>
    </source>
</evidence>
<dbReference type="InterPro" id="IPR034061">
    <property type="entry name" value="Peptidases_S8_Autotransporter"/>
</dbReference>
<dbReference type="PROSITE" id="PS51208">
    <property type="entry name" value="AUTOTRANSPORTER"/>
    <property type="match status" value="1"/>
</dbReference>
<protein>
    <submittedName>
        <fullName evidence="9">Peptidase S8</fullName>
    </submittedName>
</protein>
<feature type="compositionally biased region" description="Low complexity" evidence="7">
    <location>
        <begin position="61"/>
        <end position="83"/>
    </location>
</feature>
<comment type="caution">
    <text evidence="9">The sequence shown here is derived from an EMBL/GenBank/DDBJ whole genome shotgun (WGS) entry which is preliminary data.</text>
</comment>
<dbReference type="PROSITE" id="PS51892">
    <property type="entry name" value="SUBTILASE"/>
    <property type="match status" value="1"/>
</dbReference>
<dbReference type="EMBL" id="MPUJ01000002">
    <property type="protein sequence ID" value="ONK08345.1"/>
    <property type="molecule type" value="Genomic_DNA"/>
</dbReference>
<evidence type="ECO:0000256" key="7">
    <source>
        <dbReference type="SAM" id="MobiDB-lite"/>
    </source>
</evidence>
<evidence type="ECO:0000256" key="5">
    <source>
        <dbReference type="ARBA" id="ARBA00022825"/>
    </source>
</evidence>
<evidence type="ECO:0000313" key="10">
    <source>
        <dbReference type="Proteomes" id="UP000189286"/>
    </source>
</evidence>
<sequence>MTAARRFSLKRTVSLKNHVFRQSIIAANISLALLMLAGCGSGGGGGGETASVAPTSPPTTTPTTPTAPTTPTTPDTPDTPTASAVKVGIIDSGLEAARPEFNYSNLHFTSFVGGSQLNDNQGVNGHGTLVALALAGLATESYAGGVAPDSELYIAQTSLNNRFDYQNTTSAVNWLLNSGVKIINMSYGQDERLTTTETFNSARNNFSYLLVRNELKSIVDAEALSIVATGNNAGSTPSPNTQIPLIFGETSLQKGILAVTGYIPEWVGQEGNERPAEMYLFDKCGNVAVYCMSAPGYVDYPVAGSSASERSHGTSFAAPRVAGGASRVQAVYPWMTGYNLQQTLLTTATYHTDGYTRYDAENSYYEIIRDSDGNVTGSVFHPAYISVADTANGRPYNDTFGWGDLNVEKAVKGPAMFYADNFTARLTAGDYTFANNISGDYGLIVNGASNAGGVLHLTGNNTYKGDTQITANSLYVDGSIAGNASVSGSGTLAGKGRIGGNVSNTGLVATTADGGLTVAGNYTQGSNGLLNVTLANPFTVEGSAALDGTLRIGLPSNTYIVQTQETLLHSNQGISGTFRTTDLGLFLTGNLTYGSNDVTGAFSRLNTVEAATSSGLHSAAQLQTAANIESALQVADRWSTLSSTNEQQSSLLAKAAAFQQLGSASAAATALDSLSGQAHASSNAILFNSLDYQNQLLNNRLDLLGNGKNYGLWIETGKLRGDLKQSGYLGSHYDITLTAIGTDTDFNTPGLRAGIAYTNSQIKADYDGSGGSSENELHGVMTYARYNLTPEWYVQGNLSYQHGRDKLKRAILLNNVEAVSSSTSSDSWQSLLKTGYELALNDIFSVQPYAGLKYSYLSTGGFTDTGSALGLTGEGNDYSRTVGLTGLNLRALLQWNQGWWSSVGVSGEYQHAFTNPSLDVSARWSGLGREGERLDIPGIRLDKDSQWAGVRLDVGKAADARFFLRADKHFADRGNEEVLRGGVDVSF</sequence>
<dbReference type="GO" id="GO:0006508">
    <property type="term" value="P:proteolysis"/>
    <property type="evidence" value="ECO:0007669"/>
    <property type="project" value="UniProtKB-KW"/>
</dbReference>
<feature type="domain" description="Autotransporter" evidence="8">
    <location>
        <begin position="705"/>
        <end position="987"/>
    </location>
</feature>
<proteinExistence type="inferred from homology"/>
<dbReference type="AlphaFoldDB" id="A0A1V2R7K4"/>
<dbReference type="Pfam" id="PF00082">
    <property type="entry name" value="Peptidase_S8"/>
    <property type="match status" value="1"/>
</dbReference>
<dbReference type="PRINTS" id="PR00723">
    <property type="entry name" value="SUBTILISIN"/>
</dbReference>
<dbReference type="InterPro" id="IPR000209">
    <property type="entry name" value="Peptidase_S8/S53_dom"/>
</dbReference>
<dbReference type="InterPro" id="IPR005546">
    <property type="entry name" value="Autotransporte_beta"/>
</dbReference>
<dbReference type="GO" id="GO:0004252">
    <property type="term" value="F:serine-type endopeptidase activity"/>
    <property type="evidence" value="ECO:0007669"/>
    <property type="project" value="UniProtKB-UniRule"/>
</dbReference>
<keyword evidence="2 6" id="KW-0645">Protease</keyword>
<dbReference type="CDD" id="cd04848">
    <property type="entry name" value="Peptidases_S8_Autotransporter_serine_protease_like"/>
    <property type="match status" value="1"/>
</dbReference>
<dbReference type="PANTHER" id="PTHR43806">
    <property type="entry name" value="PEPTIDASE S8"/>
    <property type="match status" value="1"/>
</dbReference>
<keyword evidence="5 6" id="KW-0720">Serine protease</keyword>
<dbReference type="PANTHER" id="PTHR43806:SF11">
    <property type="entry name" value="CEREVISIN-RELATED"/>
    <property type="match status" value="1"/>
</dbReference>
<evidence type="ECO:0000259" key="8">
    <source>
        <dbReference type="PROSITE" id="PS51208"/>
    </source>
</evidence>